<comment type="similarity">
    <text evidence="1">Belongs to the glycosyl hydrolase 3 family.</text>
</comment>
<feature type="domain" description="PA14" evidence="4">
    <location>
        <begin position="444"/>
        <end position="586"/>
    </location>
</feature>
<dbReference type="InterPro" id="IPR026891">
    <property type="entry name" value="Fn3-like"/>
</dbReference>
<sequence length="856" mass="90888">MPPVATAYGAAASPEIDSPPPPRVPDQRGPDPRAPEARARESDPHARIEAALAELDLERKVRLLTGSGFWRTAAEPAIGLREMVLCDGPAGVRGERFDEREPSASLPCPTALAASWDEDLVERVGALLAGEARRKGVDVVLGPTVNLQRSPYAGRHFECYSEDPLLSGRIGAALVRGVQSGGVAATVKHYTANDSETERYSVDVRMSERALHEVHLAAFEEIVRAGGVWALMAAYNSVDGVTMTESPLLETPLRTEWGFDGLVVSDWFATRSTEGAGRAGLDLAMPGPGPDQPWGAALVAAVRDGRVPERAVDDKVRHLLLLASRVGALDGVPPTPLAPAPAPEPAALLREAAAAGIVLLRDTGTALPLDPNRLRRVAVLGPNADTPRIQGGGSATVIPPYTIGPLAGLRAALGPEVRVEHAVGARIRHRLPAVTEAEVRDPGSGARGLRVRFLGPDGDVLHEELRGGGRLLWLDDPIVAQAVAIEAVGVLEVGEDGPHRIGVAGVGRFRLAADDVVVVDEDLVTDDPLGGILTPPERWAELDLKAGQEVELRLRHEFALERPGTGFVLGVDPPAAHENEDLAHAVAVAADAEVAIVVVGSTEESDSEGRDRIHLSLPGRQDELIRRVAEVNPNTIVVLNSGSPVLLPWRSEVAAILVGWFPGQEFGAALADVLLGRVEPGGRLPVTWPAYEDDPAVLTTTPIAGRLDYTEGIHIGHRGWARAGATPAYPFGHGLGWTTWTHAGVETRPSGPDFVARVTVRNTGTRPGRHLVQAYLSRPDSTIERPVSWLASYTHATADPDTEATVDLHIPARAFQHWSPGKGPQTEPGTYTLHIGSSSTNLPLTTTLTIPTPTTT</sequence>
<protein>
    <submittedName>
        <fullName evidence="5">Beta-glucosidase</fullName>
    </submittedName>
</protein>
<evidence type="ECO:0000313" key="5">
    <source>
        <dbReference type="EMBL" id="GCD94821.1"/>
    </source>
</evidence>
<name>A0A401YJR6_9ACTN</name>
<dbReference type="PRINTS" id="PR00133">
    <property type="entry name" value="GLHYDRLASE3"/>
</dbReference>
<dbReference type="EMBL" id="BIFH01000016">
    <property type="protein sequence ID" value="GCD94821.1"/>
    <property type="molecule type" value="Genomic_DNA"/>
</dbReference>
<dbReference type="InterPro" id="IPR002772">
    <property type="entry name" value="Glyco_hydro_3_C"/>
</dbReference>
<dbReference type="PANTHER" id="PTHR42715">
    <property type="entry name" value="BETA-GLUCOSIDASE"/>
    <property type="match status" value="1"/>
</dbReference>
<evidence type="ECO:0000256" key="1">
    <source>
        <dbReference type="ARBA" id="ARBA00005336"/>
    </source>
</evidence>
<comment type="caution">
    <text evidence="5">The sequence shown here is derived from an EMBL/GenBank/DDBJ whole genome shotgun (WGS) entry which is preliminary data.</text>
</comment>
<dbReference type="InterPro" id="IPR037524">
    <property type="entry name" value="PA14/GLEYA"/>
</dbReference>
<dbReference type="Pfam" id="PF01915">
    <property type="entry name" value="Glyco_hydro_3_C"/>
    <property type="match status" value="1"/>
</dbReference>
<dbReference type="Gene3D" id="2.60.120.260">
    <property type="entry name" value="Galactose-binding domain-like"/>
    <property type="match status" value="1"/>
</dbReference>
<dbReference type="OrthoDB" id="9803863at2"/>
<dbReference type="InterPro" id="IPR036881">
    <property type="entry name" value="Glyco_hydro_3_C_sf"/>
</dbReference>
<dbReference type="SUPFAM" id="SSF52279">
    <property type="entry name" value="Beta-D-glucan exohydrolase, C-terminal domain"/>
    <property type="match status" value="1"/>
</dbReference>
<keyword evidence="6" id="KW-1185">Reference proteome</keyword>
<dbReference type="InterPro" id="IPR013783">
    <property type="entry name" value="Ig-like_fold"/>
</dbReference>
<reference evidence="5 6" key="1">
    <citation type="submission" date="2018-12" db="EMBL/GenBank/DDBJ databases">
        <title>Draft genome sequence of Embleya hyalina NBRC 13850T.</title>
        <authorList>
            <person name="Komaki H."/>
            <person name="Hosoyama A."/>
            <person name="Kimura A."/>
            <person name="Ichikawa N."/>
            <person name="Tamura T."/>
        </authorList>
    </citation>
    <scope>NUCLEOTIDE SEQUENCE [LARGE SCALE GENOMIC DNA]</scope>
    <source>
        <strain evidence="5 6">NBRC 13850</strain>
    </source>
</reference>
<dbReference type="InterPro" id="IPR036962">
    <property type="entry name" value="Glyco_hydro_3_N_sf"/>
</dbReference>
<evidence type="ECO:0000259" key="4">
    <source>
        <dbReference type="PROSITE" id="PS51820"/>
    </source>
</evidence>
<dbReference type="Gene3D" id="2.60.40.10">
    <property type="entry name" value="Immunoglobulins"/>
    <property type="match status" value="1"/>
</dbReference>
<keyword evidence="2" id="KW-0378">Hydrolase</keyword>
<accession>A0A401YJR6</accession>
<dbReference type="Proteomes" id="UP000286931">
    <property type="component" value="Unassembled WGS sequence"/>
</dbReference>
<dbReference type="Gene3D" id="3.40.50.1700">
    <property type="entry name" value="Glycoside hydrolase family 3 C-terminal domain"/>
    <property type="match status" value="1"/>
</dbReference>
<dbReference type="Pfam" id="PF14310">
    <property type="entry name" value="Fn3-like"/>
    <property type="match status" value="1"/>
</dbReference>
<evidence type="ECO:0000256" key="2">
    <source>
        <dbReference type="ARBA" id="ARBA00022801"/>
    </source>
</evidence>
<dbReference type="InterPro" id="IPR050288">
    <property type="entry name" value="Cellulose_deg_GH3"/>
</dbReference>
<dbReference type="SMART" id="SM01217">
    <property type="entry name" value="Fn3_like"/>
    <property type="match status" value="1"/>
</dbReference>
<dbReference type="PROSITE" id="PS51820">
    <property type="entry name" value="PA14"/>
    <property type="match status" value="1"/>
</dbReference>
<gene>
    <name evidence="5" type="ORF">EHYA_02490</name>
</gene>
<feature type="region of interest" description="Disordered" evidence="3">
    <location>
        <begin position="1"/>
        <end position="45"/>
    </location>
</feature>
<dbReference type="AlphaFoldDB" id="A0A401YJR6"/>
<dbReference type="InterPro" id="IPR017853">
    <property type="entry name" value="GH"/>
</dbReference>
<evidence type="ECO:0000313" key="6">
    <source>
        <dbReference type="Proteomes" id="UP000286931"/>
    </source>
</evidence>
<organism evidence="5 6">
    <name type="scientific">Embleya hyalina</name>
    <dbReference type="NCBI Taxonomy" id="516124"/>
    <lineage>
        <taxon>Bacteria</taxon>
        <taxon>Bacillati</taxon>
        <taxon>Actinomycetota</taxon>
        <taxon>Actinomycetes</taxon>
        <taxon>Kitasatosporales</taxon>
        <taxon>Streptomycetaceae</taxon>
        <taxon>Embleya</taxon>
    </lineage>
</organism>
<dbReference type="Gene3D" id="3.20.20.300">
    <property type="entry name" value="Glycoside hydrolase, family 3, N-terminal domain"/>
    <property type="match status" value="1"/>
</dbReference>
<dbReference type="InterPro" id="IPR001764">
    <property type="entry name" value="Glyco_hydro_3_N"/>
</dbReference>
<proteinExistence type="inferred from homology"/>
<dbReference type="GO" id="GO:0005975">
    <property type="term" value="P:carbohydrate metabolic process"/>
    <property type="evidence" value="ECO:0007669"/>
    <property type="project" value="InterPro"/>
</dbReference>
<feature type="compositionally biased region" description="Basic and acidic residues" evidence="3">
    <location>
        <begin position="25"/>
        <end position="45"/>
    </location>
</feature>
<dbReference type="SUPFAM" id="SSF51445">
    <property type="entry name" value="(Trans)glycosidases"/>
    <property type="match status" value="1"/>
</dbReference>
<dbReference type="PANTHER" id="PTHR42715:SF10">
    <property type="entry name" value="BETA-GLUCOSIDASE"/>
    <property type="match status" value="1"/>
</dbReference>
<dbReference type="GO" id="GO:0004553">
    <property type="term" value="F:hydrolase activity, hydrolyzing O-glycosyl compounds"/>
    <property type="evidence" value="ECO:0007669"/>
    <property type="project" value="InterPro"/>
</dbReference>
<dbReference type="Pfam" id="PF00933">
    <property type="entry name" value="Glyco_hydro_3"/>
    <property type="match status" value="1"/>
</dbReference>
<evidence type="ECO:0000256" key="3">
    <source>
        <dbReference type="SAM" id="MobiDB-lite"/>
    </source>
</evidence>